<dbReference type="InterPro" id="IPR011761">
    <property type="entry name" value="ATP-grasp"/>
</dbReference>
<dbReference type="GO" id="GO:0008360">
    <property type="term" value="P:regulation of cell shape"/>
    <property type="evidence" value="ECO:0007669"/>
    <property type="project" value="UniProtKB-KW"/>
</dbReference>
<gene>
    <name evidence="14" type="primary">ddl</name>
    <name evidence="19" type="ORF">A2V97_00360</name>
</gene>
<dbReference type="SUPFAM" id="SSF52440">
    <property type="entry name" value="PreATP-grasp domain"/>
    <property type="match status" value="1"/>
</dbReference>
<dbReference type="GO" id="GO:0008716">
    <property type="term" value="F:D-alanine-D-alanine ligase activity"/>
    <property type="evidence" value="ECO:0007669"/>
    <property type="project" value="UniProtKB-UniRule"/>
</dbReference>
<evidence type="ECO:0000256" key="15">
    <source>
        <dbReference type="PIRSR" id="PIRSR039102-1"/>
    </source>
</evidence>
<keyword evidence="12 16" id="KW-0464">Manganese</keyword>
<keyword evidence="5 14" id="KW-0436">Ligase</keyword>
<evidence type="ECO:0000256" key="12">
    <source>
        <dbReference type="ARBA" id="ARBA00023211"/>
    </source>
</evidence>
<dbReference type="PIRSF" id="PIRSF039102">
    <property type="entry name" value="Ddl/VanB"/>
    <property type="match status" value="1"/>
</dbReference>
<dbReference type="Pfam" id="PF07478">
    <property type="entry name" value="Dala_Dala_lig_C"/>
    <property type="match status" value="1"/>
</dbReference>
<dbReference type="InterPro" id="IPR005905">
    <property type="entry name" value="D_ala_D_ala"/>
</dbReference>
<evidence type="ECO:0000256" key="8">
    <source>
        <dbReference type="ARBA" id="ARBA00022840"/>
    </source>
</evidence>
<evidence type="ECO:0000256" key="13">
    <source>
        <dbReference type="ARBA" id="ARBA00023316"/>
    </source>
</evidence>
<feature type="binding site" evidence="16">
    <location>
        <position position="304"/>
    </location>
    <ligand>
        <name>Mg(2+)</name>
        <dbReference type="ChEBI" id="CHEBI:18420"/>
        <label>1</label>
    </ligand>
</feature>
<evidence type="ECO:0000256" key="17">
    <source>
        <dbReference type="PROSITE-ProRule" id="PRU00409"/>
    </source>
</evidence>
<dbReference type="PROSITE" id="PS50975">
    <property type="entry name" value="ATP_GRASP"/>
    <property type="match status" value="1"/>
</dbReference>
<evidence type="ECO:0000256" key="7">
    <source>
        <dbReference type="ARBA" id="ARBA00022741"/>
    </source>
</evidence>
<keyword evidence="13 14" id="KW-0961">Cell wall biogenesis/degradation</keyword>
<proteinExistence type="inferred from homology"/>
<dbReference type="InterPro" id="IPR000291">
    <property type="entry name" value="D-Ala_lig_Van_CS"/>
</dbReference>
<evidence type="ECO:0000256" key="16">
    <source>
        <dbReference type="PIRSR" id="PIRSR039102-3"/>
    </source>
</evidence>
<dbReference type="NCBIfam" id="NF002378">
    <property type="entry name" value="PRK01372.1"/>
    <property type="match status" value="1"/>
</dbReference>
<dbReference type="Gene3D" id="3.30.470.20">
    <property type="entry name" value="ATP-grasp fold, B domain"/>
    <property type="match status" value="1"/>
</dbReference>
<dbReference type="HAMAP" id="MF_00047">
    <property type="entry name" value="Dala_Dala_lig"/>
    <property type="match status" value="1"/>
</dbReference>
<dbReference type="GO" id="GO:0005737">
    <property type="term" value="C:cytoplasm"/>
    <property type="evidence" value="ECO:0007669"/>
    <property type="project" value="UniProtKB-SubCell"/>
</dbReference>
<comment type="similarity">
    <text evidence="3 14">Belongs to the D-alanine--D-alanine ligase family.</text>
</comment>
<evidence type="ECO:0000256" key="10">
    <source>
        <dbReference type="ARBA" id="ARBA00022960"/>
    </source>
</evidence>
<evidence type="ECO:0000256" key="11">
    <source>
        <dbReference type="ARBA" id="ARBA00022984"/>
    </source>
</evidence>
<evidence type="ECO:0000256" key="5">
    <source>
        <dbReference type="ARBA" id="ARBA00022598"/>
    </source>
</evidence>
<evidence type="ECO:0000256" key="6">
    <source>
        <dbReference type="ARBA" id="ARBA00022723"/>
    </source>
</evidence>
<comment type="catalytic activity">
    <reaction evidence="14">
        <text>2 D-alanine + ATP = D-alanyl-D-alanine + ADP + phosphate + H(+)</text>
        <dbReference type="Rhea" id="RHEA:11224"/>
        <dbReference type="ChEBI" id="CHEBI:15378"/>
        <dbReference type="ChEBI" id="CHEBI:30616"/>
        <dbReference type="ChEBI" id="CHEBI:43474"/>
        <dbReference type="ChEBI" id="CHEBI:57416"/>
        <dbReference type="ChEBI" id="CHEBI:57822"/>
        <dbReference type="ChEBI" id="CHEBI:456216"/>
        <dbReference type="EC" id="6.3.2.4"/>
    </reaction>
</comment>
<feature type="domain" description="ATP-grasp" evidence="18">
    <location>
        <begin position="138"/>
        <end position="337"/>
    </location>
</feature>
<dbReference type="Gene3D" id="3.40.50.20">
    <property type="match status" value="1"/>
</dbReference>
<feature type="active site" evidence="15">
    <location>
        <position position="315"/>
    </location>
</feature>
<keyword evidence="10 14" id="KW-0133">Cell shape</keyword>
<evidence type="ECO:0000256" key="3">
    <source>
        <dbReference type="ARBA" id="ARBA00010871"/>
    </source>
</evidence>
<comment type="caution">
    <text evidence="19">The sequence shown here is derived from an EMBL/GenBank/DDBJ whole genome shotgun (WGS) entry which is preliminary data.</text>
</comment>
<evidence type="ECO:0000259" key="18">
    <source>
        <dbReference type="PROSITE" id="PS50975"/>
    </source>
</evidence>
<evidence type="ECO:0000256" key="14">
    <source>
        <dbReference type="HAMAP-Rule" id="MF_00047"/>
    </source>
</evidence>
<dbReference type="Pfam" id="PF01820">
    <property type="entry name" value="Dala_Dala_lig_N"/>
    <property type="match status" value="1"/>
</dbReference>
<dbReference type="InterPro" id="IPR011095">
    <property type="entry name" value="Dala_Dala_lig_C"/>
</dbReference>
<name>A0A1F7XJI8_9BACT</name>
<dbReference type="PROSITE" id="PS00844">
    <property type="entry name" value="DALA_DALA_LIGASE_2"/>
    <property type="match status" value="1"/>
</dbReference>
<dbReference type="GO" id="GO:0009252">
    <property type="term" value="P:peptidoglycan biosynthetic process"/>
    <property type="evidence" value="ECO:0007669"/>
    <property type="project" value="UniProtKB-UniRule"/>
</dbReference>
<dbReference type="InterPro" id="IPR016185">
    <property type="entry name" value="PreATP-grasp_dom_sf"/>
</dbReference>
<dbReference type="Gene3D" id="3.30.1490.20">
    <property type="entry name" value="ATP-grasp fold, A domain"/>
    <property type="match status" value="1"/>
</dbReference>
<evidence type="ECO:0000256" key="1">
    <source>
        <dbReference type="ARBA" id="ARBA00001936"/>
    </source>
</evidence>
<feature type="binding site" evidence="16">
    <location>
        <position position="291"/>
    </location>
    <ligand>
        <name>Mg(2+)</name>
        <dbReference type="ChEBI" id="CHEBI:18420"/>
        <label>1</label>
    </ligand>
</feature>
<dbReference type="STRING" id="1802485.A2V97_00360"/>
<dbReference type="PROSITE" id="PS00843">
    <property type="entry name" value="DALA_DALA_LIGASE_1"/>
    <property type="match status" value="1"/>
</dbReference>
<evidence type="ECO:0000256" key="2">
    <source>
        <dbReference type="ARBA" id="ARBA00004496"/>
    </source>
</evidence>
<feature type="binding site" evidence="16">
    <location>
        <position position="304"/>
    </location>
    <ligand>
        <name>Mg(2+)</name>
        <dbReference type="ChEBI" id="CHEBI:18420"/>
        <label>2</label>
    </ligand>
</feature>
<sequence length="342" mass="37855">MRKVKVAVLMGGKSPEHEISLISGREVVRNLDKSKYTPLPVVISRDGSKWRLTDAKSIFSLPDPIKARSKKKEIVPLSYKEITGANNLSRGVDVAFIAMHGPYGEDGTIQGMLELSGVKYTGSKVLASALGMDKIKFRELLKGRSIPIPKYIVVKRGEKVRNLKELGRPPYFVKPYNLGSSVGASIARKKSELKNALRLAFEYGNIALVDEYLKGKELTVSVIGNEDPKALPVIEIRPLKGEFFDYESKYSESGAKEIVPARLSKKLTRKVQQLAIEVYKAIGTSGFGRVDFILKENKYPYVLEINTIPGLTPMSLLPKAAAAAGISYPKLLERIIKYALEK</sequence>
<keyword evidence="7 17" id="KW-0547">Nucleotide-binding</keyword>
<dbReference type="UniPathway" id="UPA00219"/>
<dbReference type="EC" id="6.3.2.4" evidence="14"/>
<evidence type="ECO:0000256" key="4">
    <source>
        <dbReference type="ARBA" id="ARBA00022490"/>
    </source>
</evidence>
<keyword evidence="8 17" id="KW-0067">ATP-binding</keyword>
<dbReference type="FunFam" id="3.30.470.20:FF:000008">
    <property type="entry name" value="D-alanine--D-alanine ligase"/>
    <property type="match status" value="1"/>
</dbReference>
<evidence type="ECO:0000313" key="20">
    <source>
        <dbReference type="Proteomes" id="UP000177382"/>
    </source>
</evidence>
<keyword evidence="6 16" id="KW-0479">Metal-binding</keyword>
<feature type="active site" evidence="15">
    <location>
        <position position="180"/>
    </location>
</feature>
<feature type="active site" evidence="15">
    <location>
        <position position="16"/>
    </location>
</feature>
<dbReference type="Proteomes" id="UP000177382">
    <property type="component" value="Unassembled WGS sequence"/>
</dbReference>
<dbReference type="GO" id="GO:0071555">
    <property type="term" value="P:cell wall organization"/>
    <property type="evidence" value="ECO:0007669"/>
    <property type="project" value="UniProtKB-KW"/>
</dbReference>
<dbReference type="AlphaFoldDB" id="A0A1F7XJI8"/>
<dbReference type="GO" id="GO:0046872">
    <property type="term" value="F:metal ion binding"/>
    <property type="evidence" value="ECO:0007669"/>
    <property type="project" value="UniProtKB-KW"/>
</dbReference>
<accession>A0A1F7XJI8</accession>
<comment type="function">
    <text evidence="14">Cell wall formation.</text>
</comment>
<dbReference type="NCBIfam" id="TIGR01205">
    <property type="entry name" value="D_ala_D_alaTIGR"/>
    <property type="match status" value="1"/>
</dbReference>
<dbReference type="EMBL" id="MGFX01000007">
    <property type="protein sequence ID" value="OGM15177.1"/>
    <property type="molecule type" value="Genomic_DNA"/>
</dbReference>
<dbReference type="InterPro" id="IPR013815">
    <property type="entry name" value="ATP_grasp_subdomain_1"/>
</dbReference>
<comment type="cofactor">
    <cofactor evidence="1">
        <name>Mn(2+)</name>
        <dbReference type="ChEBI" id="CHEBI:29035"/>
    </cofactor>
</comment>
<comment type="subcellular location">
    <subcellularLocation>
        <location evidence="2 14">Cytoplasm</location>
    </subcellularLocation>
</comment>
<comment type="cofactor">
    <cofactor evidence="16">
        <name>Mg(2+)</name>
        <dbReference type="ChEBI" id="CHEBI:18420"/>
    </cofactor>
    <cofactor evidence="16">
        <name>Mn(2+)</name>
        <dbReference type="ChEBI" id="CHEBI:29035"/>
    </cofactor>
    <text evidence="16">Binds 2 magnesium or manganese ions per subunit.</text>
</comment>
<protein>
    <recommendedName>
        <fullName evidence="14">D-alanine--D-alanine ligase</fullName>
        <ecNumber evidence="14">6.3.2.4</ecNumber>
    </recommendedName>
    <alternativeName>
        <fullName evidence="14">D-Ala-D-Ala ligase</fullName>
    </alternativeName>
    <alternativeName>
        <fullName evidence="14">D-alanylalanine synthetase</fullName>
    </alternativeName>
</protein>
<keyword evidence="4 14" id="KW-0963">Cytoplasm</keyword>
<evidence type="ECO:0000256" key="9">
    <source>
        <dbReference type="ARBA" id="ARBA00022842"/>
    </source>
</evidence>
<dbReference type="GO" id="GO:0005524">
    <property type="term" value="F:ATP binding"/>
    <property type="evidence" value="ECO:0007669"/>
    <property type="project" value="UniProtKB-UniRule"/>
</dbReference>
<organism evidence="19 20">
    <name type="scientific">Candidatus Woesebacteria bacterium RBG_16_42_24</name>
    <dbReference type="NCBI Taxonomy" id="1802485"/>
    <lineage>
        <taxon>Bacteria</taxon>
        <taxon>Candidatus Woeseibacteriota</taxon>
    </lineage>
</organism>
<keyword evidence="11 14" id="KW-0573">Peptidoglycan synthesis</keyword>
<dbReference type="PANTHER" id="PTHR23132:SF23">
    <property type="entry name" value="D-ALANINE--D-ALANINE LIGASE B"/>
    <property type="match status" value="1"/>
</dbReference>
<feature type="binding site" evidence="16">
    <location>
        <position position="306"/>
    </location>
    <ligand>
        <name>Mg(2+)</name>
        <dbReference type="ChEBI" id="CHEBI:18420"/>
        <label>2</label>
    </ligand>
</feature>
<keyword evidence="9 16" id="KW-0460">Magnesium</keyword>
<comment type="pathway">
    <text evidence="14">Cell wall biogenesis; peptidoglycan biosynthesis.</text>
</comment>
<reference evidence="19 20" key="1">
    <citation type="journal article" date="2016" name="Nat. Commun.">
        <title>Thousands of microbial genomes shed light on interconnected biogeochemical processes in an aquifer system.</title>
        <authorList>
            <person name="Anantharaman K."/>
            <person name="Brown C.T."/>
            <person name="Hug L.A."/>
            <person name="Sharon I."/>
            <person name="Castelle C.J."/>
            <person name="Probst A.J."/>
            <person name="Thomas B.C."/>
            <person name="Singh A."/>
            <person name="Wilkins M.J."/>
            <person name="Karaoz U."/>
            <person name="Brodie E.L."/>
            <person name="Williams K.H."/>
            <person name="Hubbard S.S."/>
            <person name="Banfield J.F."/>
        </authorList>
    </citation>
    <scope>NUCLEOTIDE SEQUENCE [LARGE SCALE GENOMIC DNA]</scope>
</reference>
<dbReference type="PANTHER" id="PTHR23132">
    <property type="entry name" value="D-ALANINE--D-ALANINE LIGASE"/>
    <property type="match status" value="1"/>
</dbReference>
<dbReference type="InterPro" id="IPR011127">
    <property type="entry name" value="Dala_Dala_lig_N"/>
</dbReference>
<dbReference type="NCBIfam" id="NF002528">
    <property type="entry name" value="PRK01966.1-4"/>
    <property type="match status" value="1"/>
</dbReference>
<dbReference type="SUPFAM" id="SSF56059">
    <property type="entry name" value="Glutathione synthetase ATP-binding domain-like"/>
    <property type="match status" value="1"/>
</dbReference>
<evidence type="ECO:0000313" key="19">
    <source>
        <dbReference type="EMBL" id="OGM15177.1"/>
    </source>
</evidence>